<proteinExistence type="inferred from homology"/>
<dbReference type="OrthoDB" id="27922at2157"/>
<dbReference type="PANTHER" id="PTHR22912:SF151">
    <property type="entry name" value="DIHYDROLIPOYL DEHYDROGENASE, MITOCHONDRIAL"/>
    <property type="match status" value="1"/>
</dbReference>
<dbReference type="Pfam" id="PF07992">
    <property type="entry name" value="Pyr_redox_2"/>
    <property type="match status" value="1"/>
</dbReference>
<dbReference type="GO" id="GO:0006103">
    <property type="term" value="P:2-oxoglutarate metabolic process"/>
    <property type="evidence" value="ECO:0007669"/>
    <property type="project" value="TreeGrafter"/>
</dbReference>
<evidence type="ECO:0000256" key="6">
    <source>
        <dbReference type="ARBA" id="ARBA00023027"/>
    </source>
</evidence>
<dbReference type="PRINTS" id="PR00368">
    <property type="entry name" value="FADPNR"/>
</dbReference>
<dbReference type="GO" id="GO:0004148">
    <property type="term" value="F:dihydrolipoyl dehydrogenase (NADH) activity"/>
    <property type="evidence" value="ECO:0007669"/>
    <property type="project" value="TreeGrafter"/>
</dbReference>
<dbReference type="Gene3D" id="3.50.50.60">
    <property type="entry name" value="FAD/NAD(P)-binding domain"/>
    <property type="match status" value="2"/>
</dbReference>
<dbReference type="GeneID" id="33314105"/>
<dbReference type="PIRSF" id="PIRSF000350">
    <property type="entry name" value="Mercury_reductase_MerA"/>
    <property type="match status" value="1"/>
</dbReference>
<sequence>MGVVGSLPEEVDVVVIGGGAGGYTAAIRAAELGKSVALVEADKLGGSCLNYTCIPAATMINIADKFQYAKGNKDLGITGSPQIDFKKAHEYRMGVSKKLSSGVESLCKMHGIEVFNAMGSFLSSNSLQLSDGVTLNFKKAIIATGTKLEQPEKLKVDGVKVLDHKSVLSLDYIPKSVAIVNDDYAAIEFSSMFAKLGSKVYVISEKGIFSRIDQELIAVPKKKLADMGVEVYEKDPIKSYSDGKITLESGKEITADIIALSPERVPYTEGLGLDNTKVQLNEKGYIKVDSHLQTTDPNIYASGDIVGQPMSATKALRQGVIAGESASGLNSEFDNVVVPETILSDPEIAVVGKLSGDGIKTIKFPFSASGRAIADDATEGFTKIAYDENGVVKGVGIVGQNADVVIGEATLAIEMSAMLEDIADTIHPHPTMSEGLEEAAEGALGRPIDFYVAPPK</sequence>
<dbReference type="GO" id="GO:0050660">
    <property type="term" value="F:flavin adenine dinucleotide binding"/>
    <property type="evidence" value="ECO:0007669"/>
    <property type="project" value="TreeGrafter"/>
</dbReference>
<feature type="domain" description="Pyridine nucleotide-disulphide oxidoreductase dimerisation" evidence="7">
    <location>
        <begin position="338"/>
        <end position="440"/>
    </location>
</feature>
<protein>
    <submittedName>
        <fullName evidence="9">2-oxoacid dehydrogenase multienzyme complex, dihydrolipoamide dehydrogenase (E3) component</fullName>
    </submittedName>
</protein>
<gene>
    <name evidence="9" type="ORF">Mia14_0548</name>
</gene>
<dbReference type="Pfam" id="PF02852">
    <property type="entry name" value="Pyr_redox_dim"/>
    <property type="match status" value="1"/>
</dbReference>
<keyword evidence="5" id="KW-0560">Oxidoreductase</keyword>
<dbReference type="PANTHER" id="PTHR22912">
    <property type="entry name" value="DISULFIDE OXIDOREDUCTASE"/>
    <property type="match status" value="1"/>
</dbReference>
<evidence type="ECO:0000256" key="1">
    <source>
        <dbReference type="ARBA" id="ARBA00001974"/>
    </source>
</evidence>
<dbReference type="InterPro" id="IPR004099">
    <property type="entry name" value="Pyr_nucl-diS_OxRdtase_dimer"/>
</dbReference>
<dbReference type="InterPro" id="IPR050151">
    <property type="entry name" value="Class-I_Pyr_Nuc-Dis_Oxidored"/>
</dbReference>
<evidence type="ECO:0000256" key="3">
    <source>
        <dbReference type="ARBA" id="ARBA00022630"/>
    </source>
</evidence>
<evidence type="ECO:0000313" key="10">
    <source>
        <dbReference type="Proteomes" id="UP000197679"/>
    </source>
</evidence>
<evidence type="ECO:0000256" key="5">
    <source>
        <dbReference type="ARBA" id="ARBA00023002"/>
    </source>
</evidence>
<reference evidence="9 10" key="1">
    <citation type="journal article" date="2017" name="Nat. Commun.">
        <title>'ARMAN' archaea depend on association with euryarchaeal host in culture and in situ.</title>
        <authorList>
            <person name="Golyshina O."/>
            <person name="Toshchakov S."/>
            <person name="Makarova K."/>
            <person name="Gavrilov S."/>
            <person name="Korzhenkov A."/>
            <person name="La Cono V."/>
            <person name="Arcadi E."/>
            <person name="Nechitaylo T."/>
            <person name="Ferrer M."/>
            <person name="Kublanov I."/>
            <person name="Wolf Y."/>
            <person name="Yakimov M."/>
            <person name="Golyshin P."/>
            <person name="Slesarev A."/>
            <person name="Kozyavkin S."/>
        </authorList>
    </citation>
    <scope>NUCLEOTIDE SEQUENCE [LARGE SCALE GENOMIC DNA]</scope>
    <source>
        <strain evidence="9 10">Mia14</strain>
    </source>
</reference>
<dbReference type="KEGG" id="marh:Mia14_0548"/>
<dbReference type="RefSeq" id="WP_088820134.1">
    <property type="nucleotide sequence ID" value="NZ_CP019964.1"/>
</dbReference>
<keyword evidence="10" id="KW-1185">Reference proteome</keyword>
<dbReference type="AlphaFoldDB" id="A0A218NN17"/>
<comment type="cofactor">
    <cofactor evidence="1">
        <name>FAD</name>
        <dbReference type="ChEBI" id="CHEBI:57692"/>
    </cofactor>
</comment>
<organism evidence="9 10">
    <name type="scientific">Candidatus Mancarchaeum acidiphilum</name>
    <dbReference type="NCBI Taxonomy" id="1920749"/>
    <lineage>
        <taxon>Archaea</taxon>
        <taxon>Candidatus Micrarchaeota</taxon>
        <taxon>Candidatus Mancarchaeum</taxon>
    </lineage>
</organism>
<keyword evidence="3" id="KW-0285">Flavoprotein</keyword>
<keyword evidence="6" id="KW-0520">NAD</keyword>
<accession>A0A218NN17</accession>
<dbReference type="EMBL" id="CP019964">
    <property type="protein sequence ID" value="ASI13861.1"/>
    <property type="molecule type" value="Genomic_DNA"/>
</dbReference>
<dbReference type="Gene3D" id="3.30.390.30">
    <property type="match status" value="1"/>
</dbReference>
<evidence type="ECO:0000259" key="8">
    <source>
        <dbReference type="Pfam" id="PF07992"/>
    </source>
</evidence>
<evidence type="ECO:0000313" key="9">
    <source>
        <dbReference type="EMBL" id="ASI13861.1"/>
    </source>
</evidence>
<evidence type="ECO:0000256" key="4">
    <source>
        <dbReference type="ARBA" id="ARBA00022827"/>
    </source>
</evidence>
<keyword evidence="4" id="KW-0274">FAD</keyword>
<dbReference type="PRINTS" id="PR00411">
    <property type="entry name" value="PNDRDTASEI"/>
</dbReference>
<dbReference type="InterPro" id="IPR016156">
    <property type="entry name" value="FAD/NAD-linked_Rdtase_dimer_sf"/>
</dbReference>
<dbReference type="Proteomes" id="UP000197679">
    <property type="component" value="Chromosome"/>
</dbReference>
<dbReference type="FunFam" id="3.30.390.30:FF:000001">
    <property type="entry name" value="Dihydrolipoyl dehydrogenase"/>
    <property type="match status" value="1"/>
</dbReference>
<dbReference type="SUPFAM" id="SSF51905">
    <property type="entry name" value="FAD/NAD(P)-binding domain"/>
    <property type="match status" value="1"/>
</dbReference>
<evidence type="ECO:0000259" key="7">
    <source>
        <dbReference type="Pfam" id="PF02852"/>
    </source>
</evidence>
<dbReference type="InterPro" id="IPR001100">
    <property type="entry name" value="Pyr_nuc-diS_OxRdtase"/>
</dbReference>
<name>A0A218NN17_9ARCH</name>
<feature type="domain" description="FAD/NAD(P)-binding" evidence="8">
    <location>
        <begin position="12"/>
        <end position="319"/>
    </location>
</feature>
<dbReference type="InterPro" id="IPR023753">
    <property type="entry name" value="FAD/NAD-binding_dom"/>
</dbReference>
<dbReference type="SUPFAM" id="SSF55424">
    <property type="entry name" value="FAD/NAD-linked reductases, dimerisation (C-terminal) domain"/>
    <property type="match status" value="1"/>
</dbReference>
<evidence type="ECO:0000256" key="2">
    <source>
        <dbReference type="ARBA" id="ARBA00007532"/>
    </source>
</evidence>
<comment type="similarity">
    <text evidence="2">Belongs to the class-I pyridine nucleotide-disulfide oxidoreductase family.</text>
</comment>
<dbReference type="InterPro" id="IPR036188">
    <property type="entry name" value="FAD/NAD-bd_sf"/>
</dbReference>